<name>A0A9Q1ETZ7_SYNKA</name>
<organism evidence="2 3">
    <name type="scientific">Synaphobranchus kaupii</name>
    <name type="common">Kaup's arrowtooth eel</name>
    <dbReference type="NCBI Taxonomy" id="118154"/>
    <lineage>
        <taxon>Eukaryota</taxon>
        <taxon>Metazoa</taxon>
        <taxon>Chordata</taxon>
        <taxon>Craniata</taxon>
        <taxon>Vertebrata</taxon>
        <taxon>Euteleostomi</taxon>
        <taxon>Actinopterygii</taxon>
        <taxon>Neopterygii</taxon>
        <taxon>Teleostei</taxon>
        <taxon>Anguilliformes</taxon>
        <taxon>Synaphobranchidae</taxon>
        <taxon>Synaphobranchus</taxon>
    </lineage>
</organism>
<proteinExistence type="predicted"/>
<dbReference type="Proteomes" id="UP001152622">
    <property type="component" value="Chromosome 12"/>
</dbReference>
<accession>A0A9Q1ETZ7</accession>
<keyword evidence="3" id="KW-1185">Reference proteome</keyword>
<dbReference type="AlphaFoldDB" id="A0A9Q1ETZ7"/>
<reference evidence="2" key="1">
    <citation type="journal article" date="2023" name="Science">
        <title>Genome structures resolve the early diversification of teleost fishes.</title>
        <authorList>
            <person name="Parey E."/>
            <person name="Louis A."/>
            <person name="Montfort J."/>
            <person name="Bouchez O."/>
            <person name="Roques C."/>
            <person name="Iampietro C."/>
            <person name="Lluch J."/>
            <person name="Castinel A."/>
            <person name="Donnadieu C."/>
            <person name="Desvignes T."/>
            <person name="Floi Bucao C."/>
            <person name="Jouanno E."/>
            <person name="Wen M."/>
            <person name="Mejri S."/>
            <person name="Dirks R."/>
            <person name="Jansen H."/>
            <person name="Henkel C."/>
            <person name="Chen W.J."/>
            <person name="Zahm M."/>
            <person name="Cabau C."/>
            <person name="Klopp C."/>
            <person name="Thompson A.W."/>
            <person name="Robinson-Rechavi M."/>
            <person name="Braasch I."/>
            <person name="Lecointre G."/>
            <person name="Bobe J."/>
            <person name="Postlethwait J.H."/>
            <person name="Berthelot C."/>
            <person name="Roest Crollius H."/>
            <person name="Guiguen Y."/>
        </authorList>
    </citation>
    <scope>NUCLEOTIDE SEQUENCE</scope>
    <source>
        <strain evidence="2">WJC10195</strain>
    </source>
</reference>
<protein>
    <submittedName>
        <fullName evidence="2">Uncharacterized protein</fullName>
    </submittedName>
</protein>
<comment type="caution">
    <text evidence="2">The sequence shown here is derived from an EMBL/GenBank/DDBJ whole genome shotgun (WGS) entry which is preliminary data.</text>
</comment>
<gene>
    <name evidence="2" type="ORF">SKAU_G00292010</name>
</gene>
<evidence type="ECO:0000313" key="3">
    <source>
        <dbReference type="Proteomes" id="UP001152622"/>
    </source>
</evidence>
<feature type="region of interest" description="Disordered" evidence="1">
    <location>
        <begin position="1"/>
        <end position="20"/>
    </location>
</feature>
<evidence type="ECO:0000256" key="1">
    <source>
        <dbReference type="SAM" id="MobiDB-lite"/>
    </source>
</evidence>
<evidence type="ECO:0000313" key="2">
    <source>
        <dbReference type="EMBL" id="KAJ8345008.1"/>
    </source>
</evidence>
<dbReference type="EMBL" id="JAINUF010000012">
    <property type="protein sequence ID" value="KAJ8345008.1"/>
    <property type="molecule type" value="Genomic_DNA"/>
</dbReference>
<sequence>MRSGMKSDNEDLPAELSPAGDAESNHLAALVIGSRRTSKLDIDVVADRFAANRDRQIVLLCMPMQNRLIFVGLPI</sequence>